<dbReference type="CDD" id="cd00190">
    <property type="entry name" value="Tryp_SPc"/>
    <property type="match status" value="1"/>
</dbReference>
<dbReference type="PANTHER" id="PTHR24264">
    <property type="entry name" value="TRYPSIN-RELATED"/>
    <property type="match status" value="1"/>
</dbReference>
<evidence type="ECO:0000256" key="2">
    <source>
        <dbReference type="ARBA" id="ARBA00022525"/>
    </source>
</evidence>
<evidence type="ECO:0000256" key="3">
    <source>
        <dbReference type="ARBA" id="ARBA00022670"/>
    </source>
</evidence>
<dbReference type="PANTHER" id="PTHR24264:SF83">
    <property type="entry name" value="COMPLEMENT FACTOR I"/>
    <property type="match status" value="1"/>
</dbReference>
<dbReference type="PROSITE" id="PS00134">
    <property type="entry name" value="TRYPSIN_HIS"/>
    <property type="match status" value="1"/>
</dbReference>
<dbReference type="SMART" id="SM00020">
    <property type="entry name" value="Tryp_SPc"/>
    <property type="match status" value="1"/>
</dbReference>
<dbReference type="GO" id="GO:0016485">
    <property type="term" value="P:protein processing"/>
    <property type="evidence" value="ECO:0007669"/>
    <property type="project" value="UniProtKB-ARBA"/>
</dbReference>
<dbReference type="PROSITE" id="PS50240">
    <property type="entry name" value="TRYPSIN_DOM"/>
    <property type="match status" value="1"/>
</dbReference>
<keyword evidence="2" id="KW-0964">Secreted</keyword>
<comment type="subcellular location">
    <subcellularLocation>
        <location evidence="1">Secreted</location>
        <location evidence="1">Extracellular space</location>
    </subcellularLocation>
</comment>
<dbReference type="STRING" id="471704.A0A195D8K7"/>
<protein>
    <recommendedName>
        <fullName evidence="7">chymotrypsin</fullName>
        <ecNumber evidence="7">3.4.21.1</ecNumber>
    </recommendedName>
</protein>
<name>A0A195D8K7_9HYME</name>
<dbReference type="FunFam" id="2.40.10.10:FF:000047">
    <property type="entry name" value="Trypsin eta"/>
    <property type="match status" value="1"/>
</dbReference>
<dbReference type="GO" id="GO:0004252">
    <property type="term" value="F:serine-type endopeptidase activity"/>
    <property type="evidence" value="ECO:0007669"/>
    <property type="project" value="UniProtKB-EC"/>
</dbReference>
<dbReference type="Pfam" id="PF00089">
    <property type="entry name" value="Trypsin"/>
    <property type="match status" value="1"/>
</dbReference>
<dbReference type="InterPro" id="IPR009003">
    <property type="entry name" value="Peptidase_S1_PA"/>
</dbReference>
<evidence type="ECO:0000313" key="11">
    <source>
        <dbReference type="Proteomes" id="UP000078492"/>
    </source>
</evidence>
<keyword evidence="3 8" id="KW-0645">Protease</keyword>
<evidence type="ECO:0000259" key="9">
    <source>
        <dbReference type="PROSITE" id="PS50240"/>
    </source>
</evidence>
<organism evidence="10 11">
    <name type="scientific">Trachymyrmex cornetzi</name>
    <dbReference type="NCBI Taxonomy" id="471704"/>
    <lineage>
        <taxon>Eukaryota</taxon>
        <taxon>Metazoa</taxon>
        <taxon>Ecdysozoa</taxon>
        <taxon>Arthropoda</taxon>
        <taxon>Hexapoda</taxon>
        <taxon>Insecta</taxon>
        <taxon>Pterygota</taxon>
        <taxon>Neoptera</taxon>
        <taxon>Endopterygota</taxon>
        <taxon>Hymenoptera</taxon>
        <taxon>Apocrita</taxon>
        <taxon>Aculeata</taxon>
        <taxon>Formicoidea</taxon>
        <taxon>Formicidae</taxon>
        <taxon>Myrmicinae</taxon>
        <taxon>Trachymyrmex</taxon>
    </lineage>
</organism>
<dbReference type="EMBL" id="KQ981135">
    <property type="protein sequence ID" value="KYN09225.1"/>
    <property type="molecule type" value="Genomic_DNA"/>
</dbReference>
<dbReference type="PROSITE" id="PS00135">
    <property type="entry name" value="TRYPSIN_SER"/>
    <property type="match status" value="1"/>
</dbReference>
<evidence type="ECO:0000256" key="8">
    <source>
        <dbReference type="RuleBase" id="RU363034"/>
    </source>
</evidence>
<keyword evidence="4 8" id="KW-0378">Hydrolase</keyword>
<evidence type="ECO:0000256" key="5">
    <source>
        <dbReference type="ARBA" id="ARBA00022825"/>
    </source>
</evidence>
<dbReference type="EC" id="3.4.21.1" evidence="7"/>
<reference evidence="10 11" key="1">
    <citation type="submission" date="2015-09" db="EMBL/GenBank/DDBJ databases">
        <title>Trachymyrmex cornetzi WGS genome.</title>
        <authorList>
            <person name="Nygaard S."/>
            <person name="Hu H."/>
            <person name="Boomsma J."/>
            <person name="Zhang G."/>
        </authorList>
    </citation>
    <scope>NUCLEOTIDE SEQUENCE [LARGE SCALE GENOMIC DNA]</scope>
    <source>
        <strain evidence="10">Tcor2-1</strain>
        <tissue evidence="10">Whole body</tissue>
    </source>
</reference>
<keyword evidence="5 8" id="KW-0720">Serine protease</keyword>
<dbReference type="SUPFAM" id="SSF50494">
    <property type="entry name" value="Trypsin-like serine proteases"/>
    <property type="match status" value="1"/>
</dbReference>
<dbReference type="AlphaFoldDB" id="A0A195D8K7"/>
<dbReference type="InterPro" id="IPR001314">
    <property type="entry name" value="Peptidase_S1A"/>
</dbReference>
<evidence type="ECO:0000256" key="7">
    <source>
        <dbReference type="ARBA" id="ARBA00044036"/>
    </source>
</evidence>
<dbReference type="PRINTS" id="PR00722">
    <property type="entry name" value="CHYMOTRYPSIN"/>
</dbReference>
<dbReference type="Gene3D" id="2.40.10.10">
    <property type="entry name" value="Trypsin-like serine proteases"/>
    <property type="match status" value="1"/>
</dbReference>
<feature type="non-terminal residue" evidence="10">
    <location>
        <position position="1"/>
    </location>
</feature>
<evidence type="ECO:0000256" key="4">
    <source>
        <dbReference type="ARBA" id="ARBA00022801"/>
    </source>
</evidence>
<dbReference type="InterPro" id="IPR018114">
    <property type="entry name" value="TRYPSIN_HIS"/>
</dbReference>
<dbReference type="InterPro" id="IPR050127">
    <property type="entry name" value="Serine_Proteases_S1"/>
</dbReference>
<gene>
    <name evidence="10" type="ORF">ALC57_18655</name>
</gene>
<sequence length="263" mass="28326">IQRPSVWSDSSSFETRVVGGNEAPKGLYKFILSLQVKSLFSGNQHFCGASILNAQWALTAAHCVYNTYSASKIIVKAGKFDVKRTETTEQIVKLDKFIIHENYKGGVGPYDIALLKLATPLTLNENVQAIALPELNSEPTGQVWLCGWGSTSTTNTPVMPSTLQHVMMTIMNFKSCNQTVIKMTGSAPLDDKSNVCTGPLSSSELNSACSGDSGGPLFKIINGKPILVGIVSWGMIPCGISGAPSVFTKVSSFNPWIQQKMSQ</sequence>
<keyword evidence="11" id="KW-1185">Reference proteome</keyword>
<evidence type="ECO:0000256" key="1">
    <source>
        <dbReference type="ARBA" id="ARBA00004239"/>
    </source>
</evidence>
<keyword evidence="6" id="KW-1015">Disulfide bond</keyword>
<dbReference type="Proteomes" id="UP000078492">
    <property type="component" value="Unassembled WGS sequence"/>
</dbReference>
<dbReference type="InterPro" id="IPR043504">
    <property type="entry name" value="Peptidase_S1_PA_chymotrypsin"/>
</dbReference>
<evidence type="ECO:0000313" key="10">
    <source>
        <dbReference type="EMBL" id="KYN09225.1"/>
    </source>
</evidence>
<dbReference type="GO" id="GO:0005615">
    <property type="term" value="C:extracellular space"/>
    <property type="evidence" value="ECO:0007669"/>
    <property type="project" value="TreeGrafter"/>
</dbReference>
<evidence type="ECO:0000256" key="6">
    <source>
        <dbReference type="ARBA" id="ARBA00023157"/>
    </source>
</evidence>
<dbReference type="InterPro" id="IPR001254">
    <property type="entry name" value="Trypsin_dom"/>
</dbReference>
<accession>A0A195D8K7</accession>
<dbReference type="InterPro" id="IPR033116">
    <property type="entry name" value="TRYPSIN_SER"/>
</dbReference>
<proteinExistence type="predicted"/>
<feature type="domain" description="Peptidase S1" evidence="9">
    <location>
        <begin position="17"/>
        <end position="262"/>
    </location>
</feature>